<keyword evidence="2" id="KW-1185">Reference proteome</keyword>
<sequence length="118" mass="13614">MFFAQDRSKTGSSRCVTGRNELVGLYVKASMTPDFRGAWLSLVLFPPHIHHYETPQILDFLLLNRNAYISDGPLKVVTYPLLRNSFSVRGRLEKHPENKWIRVSAHGSMGRMWLQRAQ</sequence>
<evidence type="ECO:0000313" key="2">
    <source>
        <dbReference type="Proteomes" id="UP000297703"/>
    </source>
</evidence>
<organism evidence="1 2">
    <name type="scientific">Platysternon megacephalum</name>
    <name type="common">big-headed turtle</name>
    <dbReference type="NCBI Taxonomy" id="55544"/>
    <lineage>
        <taxon>Eukaryota</taxon>
        <taxon>Metazoa</taxon>
        <taxon>Chordata</taxon>
        <taxon>Craniata</taxon>
        <taxon>Vertebrata</taxon>
        <taxon>Euteleostomi</taxon>
        <taxon>Archelosauria</taxon>
        <taxon>Testudinata</taxon>
        <taxon>Testudines</taxon>
        <taxon>Cryptodira</taxon>
        <taxon>Durocryptodira</taxon>
        <taxon>Testudinoidea</taxon>
        <taxon>Platysternidae</taxon>
        <taxon>Platysternon</taxon>
    </lineage>
</organism>
<reference evidence="1 2" key="1">
    <citation type="submission" date="2019-04" db="EMBL/GenBank/DDBJ databases">
        <title>Draft genome of the big-headed turtle Platysternon megacephalum.</title>
        <authorList>
            <person name="Gong S."/>
        </authorList>
    </citation>
    <scope>NUCLEOTIDE SEQUENCE [LARGE SCALE GENOMIC DNA]</scope>
    <source>
        <strain evidence="1">DO16091913</strain>
        <tissue evidence="1">Muscle</tissue>
    </source>
</reference>
<reference evidence="1 2" key="2">
    <citation type="submission" date="2019-04" db="EMBL/GenBank/DDBJ databases">
        <title>The genome sequence of big-headed turtle.</title>
        <authorList>
            <person name="Gong S."/>
        </authorList>
    </citation>
    <scope>NUCLEOTIDE SEQUENCE [LARGE SCALE GENOMIC DNA]</scope>
    <source>
        <strain evidence="1">DO16091913</strain>
        <tissue evidence="1">Muscle</tissue>
    </source>
</reference>
<protein>
    <submittedName>
        <fullName evidence="1">Signal recognition particle 9 kDa protein</fullName>
    </submittedName>
</protein>
<accession>A0A4D9EGF6</accession>
<name>A0A4D9EGF6_9SAUR</name>
<gene>
    <name evidence="1" type="ORF">DR999_PMT06562</name>
</gene>
<dbReference type="AlphaFoldDB" id="A0A4D9EGF6"/>
<evidence type="ECO:0000313" key="1">
    <source>
        <dbReference type="EMBL" id="TFK10311.1"/>
    </source>
</evidence>
<proteinExistence type="predicted"/>
<comment type="caution">
    <text evidence="1">The sequence shown here is derived from an EMBL/GenBank/DDBJ whole genome shotgun (WGS) entry which is preliminary data.</text>
</comment>
<dbReference type="Proteomes" id="UP000297703">
    <property type="component" value="Unassembled WGS sequence"/>
</dbReference>
<dbReference type="EMBL" id="QXTE01000042">
    <property type="protein sequence ID" value="TFK10311.1"/>
    <property type="molecule type" value="Genomic_DNA"/>
</dbReference>